<gene>
    <name evidence="3" type="ORF">EDB92DRAFT_7167</name>
</gene>
<feature type="transmembrane region" description="Helical" evidence="2">
    <location>
        <begin position="12"/>
        <end position="29"/>
    </location>
</feature>
<proteinExistence type="predicted"/>
<feature type="compositionally biased region" description="Polar residues" evidence="1">
    <location>
        <begin position="99"/>
        <end position="109"/>
    </location>
</feature>
<accession>A0AAD4LSJ1</accession>
<keyword evidence="2" id="KW-0472">Membrane</keyword>
<dbReference type="EMBL" id="JAKELL010000001">
    <property type="protein sequence ID" value="KAH9001072.1"/>
    <property type="molecule type" value="Genomic_DNA"/>
</dbReference>
<keyword evidence="2" id="KW-1133">Transmembrane helix</keyword>
<name>A0AAD4LSJ1_9AGAM</name>
<keyword evidence="2" id="KW-0812">Transmembrane</keyword>
<comment type="caution">
    <text evidence="3">The sequence shown here is derived from an EMBL/GenBank/DDBJ whole genome shotgun (WGS) entry which is preliminary data.</text>
</comment>
<protein>
    <submittedName>
        <fullName evidence="3">Uncharacterized protein</fullName>
    </submittedName>
</protein>
<dbReference type="Proteomes" id="UP001201163">
    <property type="component" value="Unassembled WGS sequence"/>
</dbReference>
<keyword evidence="4" id="KW-1185">Reference proteome</keyword>
<feature type="region of interest" description="Disordered" evidence="1">
    <location>
        <begin position="96"/>
        <end position="160"/>
    </location>
</feature>
<evidence type="ECO:0000256" key="2">
    <source>
        <dbReference type="SAM" id="Phobius"/>
    </source>
</evidence>
<sequence length="160" mass="16770">MIKVATPERNEAAKTVLIGATALGAALGGKNKLAATLIPVGVSTFLAFCLARISGSNERRASLLREQAPNHFVREAEVSQLDEVRRERGENIVGFHLNMSGNQPGSVTINPEAPGTDSGLEKVLGTSTNPVSVLSGTGNVPDPAQSQSPRARVEKPRYGG</sequence>
<organism evidence="3 4">
    <name type="scientific">Lactarius akahatsu</name>
    <dbReference type="NCBI Taxonomy" id="416441"/>
    <lineage>
        <taxon>Eukaryota</taxon>
        <taxon>Fungi</taxon>
        <taxon>Dikarya</taxon>
        <taxon>Basidiomycota</taxon>
        <taxon>Agaricomycotina</taxon>
        <taxon>Agaricomycetes</taxon>
        <taxon>Russulales</taxon>
        <taxon>Russulaceae</taxon>
        <taxon>Lactarius</taxon>
    </lineage>
</organism>
<feature type="transmembrane region" description="Helical" evidence="2">
    <location>
        <begin position="35"/>
        <end position="55"/>
    </location>
</feature>
<evidence type="ECO:0000313" key="3">
    <source>
        <dbReference type="EMBL" id="KAH9001072.1"/>
    </source>
</evidence>
<feature type="compositionally biased region" description="Basic and acidic residues" evidence="1">
    <location>
        <begin position="151"/>
        <end position="160"/>
    </location>
</feature>
<dbReference type="AlphaFoldDB" id="A0AAD4LSJ1"/>
<feature type="compositionally biased region" description="Polar residues" evidence="1">
    <location>
        <begin position="125"/>
        <end position="149"/>
    </location>
</feature>
<evidence type="ECO:0000256" key="1">
    <source>
        <dbReference type="SAM" id="MobiDB-lite"/>
    </source>
</evidence>
<reference evidence="3" key="1">
    <citation type="submission" date="2022-01" db="EMBL/GenBank/DDBJ databases">
        <title>Comparative genomics reveals a dynamic genome evolution in the ectomycorrhizal milk-cap (Lactarius) mushrooms.</title>
        <authorList>
            <consortium name="DOE Joint Genome Institute"/>
            <person name="Lebreton A."/>
            <person name="Tang N."/>
            <person name="Kuo A."/>
            <person name="LaButti K."/>
            <person name="Drula E."/>
            <person name="Barry K."/>
            <person name="Clum A."/>
            <person name="Lipzen A."/>
            <person name="Mousain D."/>
            <person name="Ng V."/>
            <person name="Wang R."/>
            <person name="Wang X."/>
            <person name="Dai Y."/>
            <person name="Henrissat B."/>
            <person name="Grigoriev I.V."/>
            <person name="Guerin-Laguette A."/>
            <person name="Yu F."/>
            <person name="Martin F.M."/>
        </authorList>
    </citation>
    <scope>NUCLEOTIDE SEQUENCE</scope>
    <source>
        <strain evidence="3">QP</strain>
    </source>
</reference>
<evidence type="ECO:0000313" key="4">
    <source>
        <dbReference type="Proteomes" id="UP001201163"/>
    </source>
</evidence>